<dbReference type="SUPFAM" id="SSF69304">
    <property type="entry name" value="Tricorn protease N-terminal domain"/>
    <property type="match status" value="1"/>
</dbReference>
<proteinExistence type="predicted"/>
<dbReference type="AlphaFoldDB" id="A0A5C1HUB9"/>
<feature type="chain" id="PRO_5022977006" evidence="1">
    <location>
        <begin position="25"/>
        <end position="203"/>
    </location>
</feature>
<dbReference type="KEGG" id="mrub:DEO27_005560"/>
<feature type="signal peptide" evidence="1">
    <location>
        <begin position="1"/>
        <end position="24"/>
    </location>
</feature>
<evidence type="ECO:0000313" key="2">
    <source>
        <dbReference type="EMBL" id="QEM09507.1"/>
    </source>
</evidence>
<keyword evidence="3" id="KW-1185">Reference proteome</keyword>
<dbReference type="Proteomes" id="UP000251402">
    <property type="component" value="Chromosome"/>
</dbReference>
<gene>
    <name evidence="2" type="ORF">DEO27_005560</name>
</gene>
<sequence>MKKLLLSAAALMAFSIAISIFQMSCTKIANSQTPSYTLQPATTTKLGGVIPDGTTISVDATGKISAPNSYTLQAATTTKLGGVIPDGTTISVDATGKISANAATQVGKLLYGVTGATEPANAIWTSNFDGSNPQKINITMPTGIVIAPDNIRISPDHKTIFFSAHTIPPASILYYLYSCNIDGTNLRQIRNQGANGVSVEVAY</sequence>
<dbReference type="EMBL" id="CP043450">
    <property type="protein sequence ID" value="QEM09507.1"/>
    <property type="molecule type" value="Genomic_DNA"/>
</dbReference>
<dbReference type="RefSeq" id="WP_112574035.1">
    <property type="nucleotide sequence ID" value="NZ_CP043450.1"/>
</dbReference>
<reference evidence="2" key="1">
    <citation type="submission" date="2019-08" db="EMBL/GenBank/DDBJ databases">
        <title>Comparative genome analysis confer to the adaptation heavy metal polluted environment.</title>
        <authorList>
            <person name="Li Y."/>
        </authorList>
    </citation>
    <scope>NUCLEOTIDE SEQUENCE [LARGE SCALE GENOMIC DNA]</scope>
    <source>
        <strain evidence="2">P1</strain>
    </source>
</reference>
<dbReference type="InterPro" id="IPR011042">
    <property type="entry name" value="6-blade_b-propeller_TolB-like"/>
</dbReference>
<name>A0A5C1HUB9_9SPHI</name>
<dbReference type="Gene3D" id="2.120.10.30">
    <property type="entry name" value="TolB, C-terminal domain"/>
    <property type="match status" value="1"/>
</dbReference>
<protein>
    <submittedName>
        <fullName evidence="2">Uncharacterized protein</fullName>
    </submittedName>
</protein>
<evidence type="ECO:0000313" key="3">
    <source>
        <dbReference type="Proteomes" id="UP000251402"/>
    </source>
</evidence>
<keyword evidence="1" id="KW-0732">Signal</keyword>
<evidence type="ECO:0000256" key="1">
    <source>
        <dbReference type="SAM" id="SignalP"/>
    </source>
</evidence>
<dbReference type="OrthoDB" id="794016at2"/>
<accession>A0A5C1HUB9</accession>
<organism evidence="2 3">
    <name type="scientific">Mucilaginibacter rubeus</name>
    <dbReference type="NCBI Taxonomy" id="2027860"/>
    <lineage>
        <taxon>Bacteria</taxon>
        <taxon>Pseudomonadati</taxon>
        <taxon>Bacteroidota</taxon>
        <taxon>Sphingobacteriia</taxon>
        <taxon>Sphingobacteriales</taxon>
        <taxon>Sphingobacteriaceae</taxon>
        <taxon>Mucilaginibacter</taxon>
    </lineage>
</organism>